<dbReference type="NCBIfam" id="NF033593">
    <property type="entry name" value="transpos_ISNCY_1"/>
    <property type="match status" value="1"/>
</dbReference>
<dbReference type="InterPro" id="IPR002559">
    <property type="entry name" value="Transposase_11"/>
</dbReference>
<dbReference type="GO" id="GO:0003677">
    <property type="term" value="F:DNA binding"/>
    <property type="evidence" value="ECO:0007669"/>
    <property type="project" value="InterPro"/>
</dbReference>
<dbReference type="PANTHER" id="PTHR33803">
    <property type="entry name" value="IS1478 TRANSPOSASE"/>
    <property type="match status" value="1"/>
</dbReference>
<comment type="caution">
    <text evidence="2">The sequence shown here is derived from an EMBL/GenBank/DDBJ whole genome shotgun (WGS) entry which is preliminary data.</text>
</comment>
<dbReference type="GO" id="GO:0006313">
    <property type="term" value="P:DNA transposition"/>
    <property type="evidence" value="ECO:0007669"/>
    <property type="project" value="InterPro"/>
</dbReference>
<protein>
    <submittedName>
        <fullName evidence="2">ISNCY family transposase</fullName>
    </submittedName>
</protein>
<reference evidence="2 3" key="1">
    <citation type="submission" date="2019-06" db="EMBL/GenBank/DDBJ databases">
        <title>Metagenome assembled Genome of Spiribacter salinus SL48-SHIP from the microbial mat of Salt Lake 48 (Novosibirsk region, Russia).</title>
        <authorList>
            <person name="Shipova A."/>
            <person name="Rozanov A.S."/>
            <person name="Bryanskaya A.V."/>
            <person name="Peltek S.E."/>
        </authorList>
    </citation>
    <scope>NUCLEOTIDE SEQUENCE [LARGE SCALE GENOMIC DNA]</scope>
    <source>
        <strain evidence="2">SL48-SHIP-2</strain>
    </source>
</reference>
<feature type="domain" description="Transposase IS4-like" evidence="1">
    <location>
        <begin position="302"/>
        <end position="370"/>
    </location>
</feature>
<evidence type="ECO:0000259" key="1">
    <source>
        <dbReference type="Pfam" id="PF01609"/>
    </source>
</evidence>
<dbReference type="EMBL" id="VIFK01000539">
    <property type="protein sequence ID" value="TQE92875.1"/>
    <property type="molecule type" value="Genomic_DNA"/>
</dbReference>
<dbReference type="PANTHER" id="PTHR33803:SF3">
    <property type="entry name" value="BLL1974 PROTEIN"/>
    <property type="match status" value="1"/>
</dbReference>
<evidence type="ECO:0000313" key="3">
    <source>
        <dbReference type="Proteomes" id="UP000315400"/>
    </source>
</evidence>
<feature type="non-terminal residue" evidence="2">
    <location>
        <position position="400"/>
    </location>
</feature>
<organism evidence="2 3">
    <name type="scientific">Spiribacter salinus</name>
    <dbReference type="NCBI Taxonomy" id="1335746"/>
    <lineage>
        <taxon>Bacteria</taxon>
        <taxon>Pseudomonadati</taxon>
        <taxon>Pseudomonadota</taxon>
        <taxon>Gammaproteobacteria</taxon>
        <taxon>Chromatiales</taxon>
        <taxon>Ectothiorhodospiraceae</taxon>
        <taxon>Spiribacter</taxon>
    </lineage>
</organism>
<evidence type="ECO:0000313" key="2">
    <source>
        <dbReference type="EMBL" id="TQE92875.1"/>
    </source>
</evidence>
<dbReference type="AlphaFoldDB" id="A0A540V825"/>
<dbReference type="Pfam" id="PF01609">
    <property type="entry name" value="DDE_Tnp_1"/>
    <property type="match status" value="1"/>
</dbReference>
<accession>A0A540V825</accession>
<dbReference type="GO" id="GO:0004803">
    <property type="term" value="F:transposase activity"/>
    <property type="evidence" value="ECO:0007669"/>
    <property type="project" value="InterPro"/>
</dbReference>
<sequence>MRQSRIPQVSIFEFYGAHETGQHLKAISARLDANPEILELAGAELIGDTTKATGRKGMSVDSIVRAALLKQMMGLSYGELAFYLADSFSYSSFARISTPVSMSTLQANIGRLSASCWERINGRVLSRAAEQGLEKGRVVRIDSTVTATNVHTPSDSTLLWDCVRVMVRLMGQLQGVLEPGLFRFRDRSRSAKKYAYQVDFARGANKTALYKQLLTVTEHTRADLYKGLSQQPRVQQAMHYPKLAEQGWRILALTERVIDQTRRRVLNQETVPAHEKVLSIFEPHTDLIVKGSRDVQYGHKLNLTTGRSGLVLDVVIESDNPADSARLCPMIERQSAIYGRVPRQIAADGGYASQANLARAKELGVKDVAFQKKRGLKIEDMVKSRWVYKKLSDFRAGIEG</sequence>
<proteinExistence type="predicted"/>
<gene>
    <name evidence="2" type="ORF">FKY71_18855</name>
</gene>
<name>A0A540V825_9GAMM</name>
<dbReference type="Proteomes" id="UP000315400">
    <property type="component" value="Unassembled WGS sequence"/>
</dbReference>